<organism evidence="1 2">
    <name type="scientific">Golovinomyces cichoracearum</name>
    <dbReference type="NCBI Taxonomy" id="62708"/>
    <lineage>
        <taxon>Eukaryota</taxon>
        <taxon>Fungi</taxon>
        <taxon>Dikarya</taxon>
        <taxon>Ascomycota</taxon>
        <taxon>Pezizomycotina</taxon>
        <taxon>Leotiomycetes</taxon>
        <taxon>Erysiphales</taxon>
        <taxon>Erysiphaceae</taxon>
        <taxon>Golovinomyces</taxon>
    </lineage>
</organism>
<evidence type="ECO:0000313" key="1">
    <source>
        <dbReference type="EMBL" id="RKF65259.1"/>
    </source>
</evidence>
<feature type="non-terminal residue" evidence="1">
    <location>
        <position position="71"/>
    </location>
</feature>
<gene>
    <name evidence="1" type="ORF">GcM3_124029</name>
</gene>
<comment type="caution">
    <text evidence="1">The sequence shown here is derived from an EMBL/GenBank/DDBJ whole genome shotgun (WGS) entry which is preliminary data.</text>
</comment>
<reference evidence="1 2" key="1">
    <citation type="journal article" date="2018" name="BMC Genomics">
        <title>Comparative genome analyses reveal sequence features reflecting distinct modes of host-adaptation between dicot and monocot powdery mildew.</title>
        <authorList>
            <person name="Wu Y."/>
            <person name="Ma X."/>
            <person name="Pan Z."/>
            <person name="Kale S.D."/>
            <person name="Song Y."/>
            <person name="King H."/>
            <person name="Zhang Q."/>
            <person name="Presley C."/>
            <person name="Deng X."/>
            <person name="Wei C.I."/>
            <person name="Xiao S."/>
        </authorList>
    </citation>
    <scope>NUCLEOTIDE SEQUENCE [LARGE SCALE GENOMIC DNA]</scope>
    <source>
        <strain evidence="1">UMSG3</strain>
    </source>
</reference>
<accession>A0A420I6F7</accession>
<dbReference type="Proteomes" id="UP000283383">
    <property type="component" value="Unassembled WGS sequence"/>
</dbReference>
<evidence type="ECO:0000313" key="2">
    <source>
        <dbReference type="Proteomes" id="UP000283383"/>
    </source>
</evidence>
<proteinExistence type="predicted"/>
<keyword evidence="2" id="KW-1185">Reference proteome</keyword>
<dbReference type="EMBL" id="MCBQ01012453">
    <property type="protein sequence ID" value="RKF65259.1"/>
    <property type="molecule type" value="Genomic_DNA"/>
</dbReference>
<name>A0A420I6F7_9PEZI</name>
<protein>
    <submittedName>
        <fullName evidence="1">Uncharacterized protein</fullName>
    </submittedName>
</protein>
<sequence length="71" mass="7858">MLMSITSDADIKNGESMLIFGGVASALNNATSGLGTATLPHYLQKIYNEYVCACNFYRLMWARPPSRMGYM</sequence>
<dbReference type="AlphaFoldDB" id="A0A420I6F7"/>